<dbReference type="EMBL" id="FOAS01000013">
    <property type="protein sequence ID" value="SEL52415.1"/>
    <property type="molecule type" value="Genomic_DNA"/>
</dbReference>
<reference evidence="1 2" key="1">
    <citation type="submission" date="2016-10" db="EMBL/GenBank/DDBJ databases">
        <authorList>
            <person name="de Groot N.N."/>
        </authorList>
    </citation>
    <scope>NUCLEOTIDE SEQUENCE [LARGE SCALE GENOMIC DNA]</scope>
    <source>
        <strain evidence="1 2">JCM 19513</strain>
    </source>
</reference>
<gene>
    <name evidence="1" type="ORF">SAMN05216214_113101</name>
</gene>
<evidence type="ECO:0000313" key="1">
    <source>
        <dbReference type="EMBL" id="SEL52415.1"/>
    </source>
</evidence>
<keyword evidence="2" id="KW-1185">Reference proteome</keyword>
<name>A0A1H7QXP1_9GAMM</name>
<sequence>MRVCFESTIDLNRRTAQAQGARSAAIEAYRLVDEMASTAQRCD</sequence>
<evidence type="ECO:0000313" key="2">
    <source>
        <dbReference type="Proteomes" id="UP000185766"/>
    </source>
</evidence>
<accession>A0A1H7QXP1</accession>
<dbReference type="Proteomes" id="UP000185766">
    <property type="component" value="Unassembled WGS sequence"/>
</dbReference>
<organism evidence="1 2">
    <name type="scientific">Atopomonas hussainii</name>
    <dbReference type="NCBI Taxonomy" id="1429083"/>
    <lineage>
        <taxon>Bacteria</taxon>
        <taxon>Pseudomonadati</taxon>
        <taxon>Pseudomonadota</taxon>
        <taxon>Gammaproteobacteria</taxon>
        <taxon>Pseudomonadales</taxon>
        <taxon>Pseudomonadaceae</taxon>
        <taxon>Atopomonas</taxon>
    </lineage>
</organism>
<protein>
    <submittedName>
        <fullName evidence="1">Uncharacterized protein</fullName>
    </submittedName>
</protein>
<dbReference type="AlphaFoldDB" id="A0A1H7QXP1"/>
<proteinExistence type="predicted"/>